<protein>
    <submittedName>
        <fullName evidence="1">Uncharacterized protein</fullName>
    </submittedName>
</protein>
<organism evidence="1 2">
    <name type="scientific">Dermacentor silvarum</name>
    <name type="common">Tick</name>
    <dbReference type="NCBI Taxonomy" id="543639"/>
    <lineage>
        <taxon>Eukaryota</taxon>
        <taxon>Metazoa</taxon>
        <taxon>Ecdysozoa</taxon>
        <taxon>Arthropoda</taxon>
        <taxon>Chelicerata</taxon>
        <taxon>Arachnida</taxon>
        <taxon>Acari</taxon>
        <taxon>Parasitiformes</taxon>
        <taxon>Ixodida</taxon>
        <taxon>Ixodoidea</taxon>
        <taxon>Ixodidae</taxon>
        <taxon>Rhipicephalinae</taxon>
        <taxon>Dermacentor</taxon>
    </lineage>
</organism>
<comment type="caution">
    <text evidence="1">The sequence shown here is derived from an EMBL/GenBank/DDBJ whole genome shotgun (WGS) entry which is preliminary data.</text>
</comment>
<proteinExistence type="predicted"/>
<gene>
    <name evidence="1" type="ORF">HPB49_003330</name>
</gene>
<accession>A0ACB8CV42</accession>
<sequence length="492" mass="54076">MRARSVAIYSTPPPTFPNNFSTEFDLQLGTDRHRKASVAAVSAITLTTAAFAAMNGEQSPAGSVHLQVPVPLTLSLCDAIEPTNARIADQPPNSAIQPAQVRMDTTTPVQTKNYHGGTDDDGAPPLPSTQSSLQPTAFESTDTHATHGKVVSRFCSNPFDVPQQQPPVWSSRAAEAHKRPWEQQEKRTKIQASSLNTPPQPVSRTRQTVLLRPAERFAMSEIPHEALQDGRFLGLTTIQDGTQTFTFRPFEATPPDHARGIFHGFHVKDDGPTLLAQIACRAHKPVAARLLDSQGRNVLGTFAGPTLPRFITYRLHHKQINTFRPKATPLSLSSVYWKAAPGDTDASWLAQIPNLTPHLCVISGDFNAPHRAQAHPLPSTYGSISHHAGPYLARSETYGYLECPCRRQGQRPFPYAKTTHGPEPRKGPPHLFPILSGTHSELHSEISPQNGHCLTTGKKPDVLFNLWAARKEAQDIYLTSGRTVPDRIRLKR</sequence>
<dbReference type="Proteomes" id="UP000821865">
    <property type="component" value="Chromosome 4"/>
</dbReference>
<keyword evidence="2" id="KW-1185">Reference proteome</keyword>
<dbReference type="EMBL" id="CM023473">
    <property type="protein sequence ID" value="KAH7953001.1"/>
    <property type="molecule type" value="Genomic_DNA"/>
</dbReference>
<evidence type="ECO:0000313" key="1">
    <source>
        <dbReference type="EMBL" id="KAH7953001.1"/>
    </source>
</evidence>
<reference evidence="1" key="1">
    <citation type="submission" date="2020-05" db="EMBL/GenBank/DDBJ databases">
        <title>Large-scale comparative analyses of tick genomes elucidate their genetic diversity and vector capacities.</title>
        <authorList>
            <person name="Jia N."/>
            <person name="Wang J."/>
            <person name="Shi W."/>
            <person name="Du L."/>
            <person name="Sun Y."/>
            <person name="Zhan W."/>
            <person name="Jiang J."/>
            <person name="Wang Q."/>
            <person name="Zhang B."/>
            <person name="Ji P."/>
            <person name="Sakyi L.B."/>
            <person name="Cui X."/>
            <person name="Yuan T."/>
            <person name="Jiang B."/>
            <person name="Yang W."/>
            <person name="Lam T.T.-Y."/>
            <person name="Chang Q."/>
            <person name="Ding S."/>
            <person name="Wang X."/>
            <person name="Zhu J."/>
            <person name="Ruan X."/>
            <person name="Zhao L."/>
            <person name="Wei J."/>
            <person name="Que T."/>
            <person name="Du C."/>
            <person name="Cheng J."/>
            <person name="Dai P."/>
            <person name="Han X."/>
            <person name="Huang E."/>
            <person name="Gao Y."/>
            <person name="Liu J."/>
            <person name="Shao H."/>
            <person name="Ye R."/>
            <person name="Li L."/>
            <person name="Wei W."/>
            <person name="Wang X."/>
            <person name="Wang C."/>
            <person name="Yang T."/>
            <person name="Huo Q."/>
            <person name="Li W."/>
            <person name="Guo W."/>
            <person name="Chen H."/>
            <person name="Zhou L."/>
            <person name="Ni X."/>
            <person name="Tian J."/>
            <person name="Zhou Y."/>
            <person name="Sheng Y."/>
            <person name="Liu T."/>
            <person name="Pan Y."/>
            <person name="Xia L."/>
            <person name="Li J."/>
            <person name="Zhao F."/>
            <person name="Cao W."/>
        </authorList>
    </citation>
    <scope>NUCLEOTIDE SEQUENCE</scope>
    <source>
        <strain evidence="1">Dsil-2018</strain>
    </source>
</reference>
<evidence type="ECO:0000313" key="2">
    <source>
        <dbReference type="Proteomes" id="UP000821865"/>
    </source>
</evidence>
<name>A0ACB8CV42_DERSI</name>